<dbReference type="SMART" id="SM00332">
    <property type="entry name" value="PP2Cc"/>
    <property type="match status" value="1"/>
</dbReference>
<evidence type="ECO:0000313" key="3">
    <source>
        <dbReference type="Proteomes" id="UP000321408"/>
    </source>
</evidence>
<dbReference type="Proteomes" id="UP000321408">
    <property type="component" value="Chromosome"/>
</dbReference>
<name>A0A5B9D7D8_9ARCH</name>
<dbReference type="CDD" id="cd00143">
    <property type="entry name" value="PP2Cc"/>
    <property type="match status" value="1"/>
</dbReference>
<organism evidence="2 3">
    <name type="scientific">Promethearchaeum syntrophicum</name>
    <dbReference type="NCBI Taxonomy" id="2594042"/>
    <lineage>
        <taxon>Archaea</taxon>
        <taxon>Promethearchaeati</taxon>
        <taxon>Promethearchaeota</taxon>
        <taxon>Promethearchaeia</taxon>
        <taxon>Promethearchaeales</taxon>
        <taxon>Promethearchaeaceae</taxon>
        <taxon>Promethearchaeum</taxon>
    </lineage>
</organism>
<dbReference type="EMBL" id="CP042905">
    <property type="protein sequence ID" value="QEE14935.1"/>
    <property type="molecule type" value="Genomic_DNA"/>
</dbReference>
<dbReference type="GeneID" id="41328759"/>
<dbReference type="KEGG" id="psyt:DSAG12_00757"/>
<reference evidence="2 3" key="2">
    <citation type="journal article" date="2024" name="Int. J. Syst. Evol. Microbiol.">
        <title>Promethearchaeum syntrophicum gen. nov., sp. nov., an anaerobic, obligately syntrophic archaeon, the first isolate of the lineage 'Asgard' archaea, and proposal of the new archaeal phylum Promethearchaeota phyl. nov. and kingdom Promethearchaeati regn. nov.</title>
        <authorList>
            <person name="Imachi H."/>
            <person name="Nobu M.K."/>
            <person name="Kato S."/>
            <person name="Takaki Y."/>
            <person name="Miyazaki M."/>
            <person name="Miyata M."/>
            <person name="Ogawara M."/>
            <person name="Saito Y."/>
            <person name="Sakai S."/>
            <person name="Tahara Y.O."/>
            <person name="Takano Y."/>
            <person name="Tasumi E."/>
            <person name="Uematsu K."/>
            <person name="Yoshimura T."/>
            <person name="Itoh T."/>
            <person name="Ohkuma M."/>
            <person name="Takai K."/>
        </authorList>
    </citation>
    <scope>NUCLEOTIDE SEQUENCE [LARGE SCALE GENOMIC DNA]</scope>
    <source>
        <strain evidence="2 3">MK-D1</strain>
    </source>
</reference>
<dbReference type="AlphaFoldDB" id="A0A5B9D7D8"/>
<sequence length="278" mass="31464">MKKNQLDYGIICDVGGKRKGNQDSLFFSEFDLIIAPGSPDSKQFSYKSILAIICDGVSSSLKGEKGSNFVIRHLAAKIIGDLYIHNFSISEELNKIQEFINQTNFELINEFKDLKNTPQTTLAGFLVIGQWLWLFNLGDSRIFIVKDGEINQISVDHIGTSASHEITQSMGLSEIKPELKIFNWAYQTKNDEKKISYTEKYYILACSDGLTDRVTNSEINEILNDQSKNEGIQEKVEILYNLSMTRGNDDNISIIAVDLSKYFDSISIIQKIKLQYEG</sequence>
<dbReference type="SUPFAM" id="SSF81606">
    <property type="entry name" value="PP2C-like"/>
    <property type="match status" value="1"/>
</dbReference>
<feature type="domain" description="PPM-type phosphatase" evidence="1">
    <location>
        <begin position="7"/>
        <end position="259"/>
    </location>
</feature>
<keyword evidence="2" id="KW-0378">Hydrolase</keyword>
<dbReference type="PROSITE" id="PS51746">
    <property type="entry name" value="PPM_2"/>
    <property type="match status" value="1"/>
</dbReference>
<proteinExistence type="predicted"/>
<dbReference type="Pfam" id="PF13672">
    <property type="entry name" value="PP2C_2"/>
    <property type="match status" value="1"/>
</dbReference>
<evidence type="ECO:0000259" key="1">
    <source>
        <dbReference type="PROSITE" id="PS51746"/>
    </source>
</evidence>
<protein>
    <submittedName>
        <fullName evidence="2">PP2C family serine/threonine-protein phosphatase</fullName>
        <ecNumber evidence="2">3.1.3.16</ecNumber>
    </submittedName>
</protein>
<dbReference type="Gene3D" id="3.60.40.10">
    <property type="entry name" value="PPM-type phosphatase domain"/>
    <property type="match status" value="1"/>
</dbReference>
<reference evidence="2 3" key="1">
    <citation type="journal article" date="2020" name="Nature">
        <title>Isolation of an archaeon at the prokaryote-eukaryote interface.</title>
        <authorList>
            <person name="Imachi H."/>
            <person name="Nobu M.K."/>
            <person name="Nakahara N."/>
            <person name="Morono Y."/>
            <person name="Ogawara M."/>
            <person name="Takaki Y."/>
            <person name="Takano Y."/>
            <person name="Uematsu K."/>
            <person name="Ikuta T."/>
            <person name="Ito M."/>
            <person name="Matsui Y."/>
            <person name="Miyazaki M."/>
            <person name="Murata K."/>
            <person name="Saito Y."/>
            <person name="Sakai S."/>
            <person name="Song C."/>
            <person name="Tasumi E."/>
            <person name="Yamanaka Y."/>
            <person name="Yamaguchi T."/>
            <person name="Kamagata Y."/>
            <person name="Tamaki H."/>
            <person name="Takai K."/>
        </authorList>
    </citation>
    <scope>NUCLEOTIDE SEQUENCE [LARGE SCALE GENOMIC DNA]</scope>
    <source>
        <strain evidence="2 3">MK-D1</strain>
    </source>
</reference>
<dbReference type="RefSeq" id="WP_162306545.1">
    <property type="nucleotide sequence ID" value="NZ_CP042905.2"/>
</dbReference>
<accession>A0A5B9D7D8</accession>
<keyword evidence="3" id="KW-1185">Reference proteome</keyword>
<gene>
    <name evidence="2" type="ORF">DSAG12_00757</name>
</gene>
<evidence type="ECO:0000313" key="2">
    <source>
        <dbReference type="EMBL" id="QEE14935.1"/>
    </source>
</evidence>
<dbReference type="EC" id="3.1.3.16" evidence="2"/>
<dbReference type="InterPro" id="IPR036457">
    <property type="entry name" value="PPM-type-like_dom_sf"/>
</dbReference>
<dbReference type="InterPro" id="IPR001932">
    <property type="entry name" value="PPM-type_phosphatase-like_dom"/>
</dbReference>